<dbReference type="Gene3D" id="3.90.230.10">
    <property type="entry name" value="Creatinase/methionine aminopeptidase superfamily"/>
    <property type="match status" value="1"/>
</dbReference>
<sequence length="652" mass="72797">MPVLNSMGNLEAVRAMMKEREVDAYVIPSEDAHSSEYLAPCDARRAHLTGFTGSAGTAVVTQTEARCWTDGRYWLQAEKQLGEGWTLMKHGLPDVPAWGKWLKEELPKSSKIGIDPTVLPFSEYKNLSKSLAEDSINSLLVPLPDNLIDTIWSDRPARPTNPVFQLEDKYTGQGVEEKLRMMQDKLRRIGSPGMVIGQLDEVAWLFNLRGSDIPYNPVFFTYAILTPNDCRLFVNPASLSEEVSDYLKRSGVTVSSYDEFWTSLTQWGEGVRADRVSKGIPGLGSQHFSDANGHVEAKPVKTPGGKAAADEEKLIKTDKVIVGNKTSWAVAQAIGEDHVEARRSMIEDTKARKNPVEIEGFRQCNIRDGAALVRYFSWLEEALEKGESWTEYDAATVLENYRKENKLFKGLSFTTISSTGPNAAVIHYAPPKEGSAVIEKDAMYLCDSGAQYLDGTTDTTRTWHFGAPSDEQKRAFTRVLQGHIAIDTMVFPQGTTGYILDVIARRPLWSDGLDFRHGTGHGVGAFLNVHEGPQGIGQRPAYNDTPLQAGHVISNEPGYYADGRWGIRIENVVVTQPAETLHNFGDKGYLKFEHFTMCPIHTKLVLPELLTESERKWLNSYHAEVKEKVTPILKEFGDDRALQWLEKECQPI</sequence>
<keyword evidence="10" id="KW-1185">Reference proteome</keyword>
<keyword evidence="4" id="KW-0378">Hydrolase</keyword>
<dbReference type="SUPFAM" id="SSF55920">
    <property type="entry name" value="Creatinase/aminopeptidase"/>
    <property type="match status" value="1"/>
</dbReference>
<dbReference type="PANTHER" id="PTHR43763">
    <property type="entry name" value="XAA-PRO AMINOPEPTIDASE 1"/>
    <property type="match status" value="1"/>
</dbReference>
<dbReference type="SUPFAM" id="SSF53092">
    <property type="entry name" value="Creatinase/prolidase N-terminal domain"/>
    <property type="match status" value="1"/>
</dbReference>
<evidence type="ECO:0000259" key="6">
    <source>
        <dbReference type="Pfam" id="PF00557"/>
    </source>
</evidence>
<evidence type="ECO:0000256" key="4">
    <source>
        <dbReference type="ARBA" id="ARBA00022801"/>
    </source>
</evidence>
<dbReference type="RefSeq" id="XP_052945756.1">
    <property type="nucleotide sequence ID" value="XM_053089528.1"/>
</dbReference>
<dbReference type="Pfam" id="PF16189">
    <property type="entry name" value="Creatinase_N_2"/>
    <property type="match status" value="1"/>
</dbReference>
<dbReference type="FunFam" id="3.40.350.10:FF:000003">
    <property type="entry name" value="Xaa-pro aminopeptidase P"/>
    <property type="match status" value="1"/>
</dbReference>
<dbReference type="EMBL" id="JAKWFO010000005">
    <property type="protein sequence ID" value="KAI9635979.1"/>
    <property type="molecule type" value="Genomic_DNA"/>
</dbReference>
<evidence type="ECO:0000256" key="5">
    <source>
        <dbReference type="ARBA" id="ARBA00023211"/>
    </source>
</evidence>
<feature type="domain" description="Peptidase M24" evidence="6">
    <location>
        <begin position="360"/>
        <end position="575"/>
    </location>
</feature>
<keyword evidence="3" id="KW-0479">Metal-binding</keyword>
<evidence type="ECO:0000259" key="8">
    <source>
        <dbReference type="Pfam" id="PF16188"/>
    </source>
</evidence>
<dbReference type="Pfam" id="PF01321">
    <property type="entry name" value="Creatinase_N"/>
    <property type="match status" value="1"/>
</dbReference>
<comment type="similarity">
    <text evidence="2">Belongs to the peptidase M24B family.</text>
</comment>
<evidence type="ECO:0000259" key="7">
    <source>
        <dbReference type="Pfam" id="PF01321"/>
    </source>
</evidence>
<evidence type="ECO:0000313" key="10">
    <source>
        <dbReference type="Proteomes" id="UP001164286"/>
    </source>
</evidence>
<evidence type="ECO:0000256" key="1">
    <source>
        <dbReference type="ARBA" id="ARBA00001936"/>
    </source>
</evidence>
<dbReference type="GO" id="GO:0070006">
    <property type="term" value="F:metalloaminopeptidase activity"/>
    <property type="evidence" value="ECO:0007669"/>
    <property type="project" value="InterPro"/>
</dbReference>
<dbReference type="InterPro" id="IPR036005">
    <property type="entry name" value="Creatinase/aminopeptidase-like"/>
</dbReference>
<dbReference type="GeneID" id="77728733"/>
<dbReference type="InterPro" id="IPR032416">
    <property type="entry name" value="Peptidase_M24_C"/>
</dbReference>
<proteinExistence type="inferred from homology"/>
<dbReference type="GO" id="GO:0046872">
    <property type="term" value="F:metal ion binding"/>
    <property type="evidence" value="ECO:0007669"/>
    <property type="project" value="UniProtKB-KW"/>
</dbReference>
<dbReference type="InterPro" id="IPR000994">
    <property type="entry name" value="Pept_M24"/>
</dbReference>
<dbReference type="InterPro" id="IPR050422">
    <property type="entry name" value="X-Pro_aminopeptidase_P"/>
</dbReference>
<feature type="domain" description="Peptidase M24 C-terminal" evidence="8">
    <location>
        <begin position="588"/>
        <end position="652"/>
    </location>
</feature>
<dbReference type="Pfam" id="PF00557">
    <property type="entry name" value="Peptidase_M24"/>
    <property type="match status" value="1"/>
</dbReference>
<dbReference type="CDD" id="cd01085">
    <property type="entry name" value="APP"/>
    <property type="match status" value="1"/>
</dbReference>
<dbReference type="InterPro" id="IPR000587">
    <property type="entry name" value="Creatinase_N"/>
</dbReference>
<feature type="domain" description="Creatinase N-terminal" evidence="7">
    <location>
        <begin position="10"/>
        <end position="134"/>
    </location>
</feature>
<evidence type="ECO:0000256" key="3">
    <source>
        <dbReference type="ARBA" id="ARBA00022723"/>
    </source>
</evidence>
<gene>
    <name evidence="9" type="ORF">MKK02DRAFT_36949</name>
</gene>
<keyword evidence="5" id="KW-0464">Manganese</keyword>
<comment type="caution">
    <text evidence="9">The sequence shown here is derived from an EMBL/GenBank/DDBJ whole genome shotgun (WGS) entry which is preliminary data.</text>
</comment>
<dbReference type="GO" id="GO:0005737">
    <property type="term" value="C:cytoplasm"/>
    <property type="evidence" value="ECO:0007669"/>
    <property type="project" value="UniProtKB-ARBA"/>
</dbReference>
<protein>
    <submittedName>
        <fullName evidence="9">Peptidase M24, structural domain-containing protein</fullName>
    </submittedName>
</protein>
<name>A0AA38HBM2_9TREE</name>
<dbReference type="PANTHER" id="PTHR43763:SF6">
    <property type="entry name" value="XAA-PRO AMINOPEPTIDASE 1"/>
    <property type="match status" value="1"/>
</dbReference>
<dbReference type="Proteomes" id="UP001164286">
    <property type="component" value="Unassembled WGS sequence"/>
</dbReference>
<organism evidence="9 10">
    <name type="scientific">Dioszegia hungarica</name>
    <dbReference type="NCBI Taxonomy" id="4972"/>
    <lineage>
        <taxon>Eukaryota</taxon>
        <taxon>Fungi</taxon>
        <taxon>Dikarya</taxon>
        <taxon>Basidiomycota</taxon>
        <taxon>Agaricomycotina</taxon>
        <taxon>Tremellomycetes</taxon>
        <taxon>Tremellales</taxon>
        <taxon>Bulleribasidiaceae</taxon>
        <taxon>Dioszegia</taxon>
    </lineage>
</organism>
<dbReference type="AlphaFoldDB" id="A0AA38HBM2"/>
<dbReference type="Pfam" id="PF16188">
    <property type="entry name" value="Peptidase_M24_C"/>
    <property type="match status" value="1"/>
</dbReference>
<dbReference type="InterPro" id="IPR029149">
    <property type="entry name" value="Creatin/AminoP/Spt16_N"/>
</dbReference>
<evidence type="ECO:0000313" key="9">
    <source>
        <dbReference type="EMBL" id="KAI9635979.1"/>
    </source>
</evidence>
<comment type="cofactor">
    <cofactor evidence="1">
        <name>Mn(2+)</name>
        <dbReference type="ChEBI" id="CHEBI:29035"/>
    </cofactor>
</comment>
<dbReference type="InterPro" id="IPR033740">
    <property type="entry name" value="Pept_M24B"/>
</dbReference>
<evidence type="ECO:0000256" key="2">
    <source>
        <dbReference type="ARBA" id="ARBA00008766"/>
    </source>
</evidence>
<dbReference type="Gene3D" id="3.40.350.10">
    <property type="entry name" value="Creatinase/prolidase N-terminal domain"/>
    <property type="match status" value="2"/>
</dbReference>
<accession>A0AA38HBM2</accession>
<dbReference type="FunFam" id="3.90.230.10:FF:000007">
    <property type="entry name" value="Xaa-Pro aminopeptidase P"/>
    <property type="match status" value="1"/>
</dbReference>
<reference evidence="9" key="1">
    <citation type="journal article" date="2022" name="G3 (Bethesda)">
        <title>High quality genome of the basidiomycete yeast Dioszegia hungarica PDD-24b-2 isolated from cloud water.</title>
        <authorList>
            <person name="Jarrige D."/>
            <person name="Haridas S."/>
            <person name="Bleykasten-Grosshans C."/>
            <person name="Joly M."/>
            <person name="Nadalig T."/>
            <person name="Sancelme M."/>
            <person name="Vuilleumier S."/>
            <person name="Grigoriev I.V."/>
            <person name="Amato P."/>
            <person name="Bringel F."/>
        </authorList>
    </citation>
    <scope>NUCLEOTIDE SEQUENCE</scope>
    <source>
        <strain evidence="9">PDD-24b-2</strain>
    </source>
</reference>